<gene>
    <name evidence="8" type="ORF">MZV50_20980</name>
</gene>
<dbReference type="InterPro" id="IPR051791">
    <property type="entry name" value="Pra-immunoreactive"/>
</dbReference>
<evidence type="ECO:0000259" key="7">
    <source>
        <dbReference type="Pfam" id="PF06271"/>
    </source>
</evidence>
<proteinExistence type="predicted"/>
<evidence type="ECO:0000256" key="1">
    <source>
        <dbReference type="ARBA" id="ARBA00004651"/>
    </source>
</evidence>
<evidence type="ECO:0000256" key="5">
    <source>
        <dbReference type="ARBA" id="ARBA00023136"/>
    </source>
</evidence>
<evidence type="ECO:0000256" key="4">
    <source>
        <dbReference type="ARBA" id="ARBA00022989"/>
    </source>
</evidence>
<keyword evidence="5 6" id="KW-0472">Membrane</keyword>
<comment type="subcellular location">
    <subcellularLocation>
        <location evidence="1">Cell membrane</location>
        <topology evidence="1">Multi-pass membrane protein</topology>
    </subcellularLocation>
</comment>
<sequence length="217" mass="23270">MTDQIADAAATPETAPLVGAPEAKPGRAHPWTETEARPWRRFFARMLDVSLFGAFASLLIGIVIALTAGPEAADTAAAQLDGWMGRLLGGIVMVVLAGPLIALSIAWTGGTPGKWLMGVRVQRPDGQRLGLGQAFKREAIAAAKGMALGAPLICLFFMNTAREHLEQHDIADWDDDERSVVYRSDGLFQTILTVIGATILVIERLWTLIERVATIGA</sequence>
<evidence type="ECO:0000256" key="3">
    <source>
        <dbReference type="ARBA" id="ARBA00022692"/>
    </source>
</evidence>
<dbReference type="Proteomes" id="UP001057520">
    <property type="component" value="Chromosome"/>
</dbReference>
<keyword evidence="2" id="KW-1003">Cell membrane</keyword>
<dbReference type="PANTHER" id="PTHR36115:SF6">
    <property type="entry name" value="PROLINE-RICH ANTIGEN HOMOLOG"/>
    <property type="match status" value="1"/>
</dbReference>
<keyword evidence="9" id="KW-1185">Reference proteome</keyword>
<feature type="transmembrane region" description="Helical" evidence="6">
    <location>
        <begin position="87"/>
        <end position="107"/>
    </location>
</feature>
<keyword evidence="4 6" id="KW-1133">Transmembrane helix</keyword>
<feature type="domain" description="RDD" evidence="7">
    <location>
        <begin position="36"/>
        <end position="169"/>
    </location>
</feature>
<protein>
    <submittedName>
        <fullName evidence="8">RDD family protein</fullName>
    </submittedName>
</protein>
<name>A0ABY4ZQS1_9CAUL</name>
<keyword evidence="3 6" id="KW-0812">Transmembrane</keyword>
<feature type="transmembrane region" description="Helical" evidence="6">
    <location>
        <begin position="139"/>
        <end position="158"/>
    </location>
</feature>
<evidence type="ECO:0000313" key="9">
    <source>
        <dbReference type="Proteomes" id="UP001057520"/>
    </source>
</evidence>
<evidence type="ECO:0000256" key="2">
    <source>
        <dbReference type="ARBA" id="ARBA00022475"/>
    </source>
</evidence>
<accession>A0ABY4ZQS1</accession>
<dbReference type="EMBL" id="CP096040">
    <property type="protein sequence ID" value="USQ95010.1"/>
    <property type="molecule type" value="Genomic_DNA"/>
</dbReference>
<evidence type="ECO:0000313" key="8">
    <source>
        <dbReference type="EMBL" id="USQ95010.1"/>
    </source>
</evidence>
<evidence type="ECO:0000256" key="6">
    <source>
        <dbReference type="SAM" id="Phobius"/>
    </source>
</evidence>
<dbReference type="InterPro" id="IPR010432">
    <property type="entry name" value="RDD"/>
</dbReference>
<feature type="transmembrane region" description="Helical" evidence="6">
    <location>
        <begin position="186"/>
        <end position="206"/>
    </location>
</feature>
<feature type="transmembrane region" description="Helical" evidence="6">
    <location>
        <begin position="47"/>
        <end position="67"/>
    </location>
</feature>
<organism evidence="8 9">
    <name type="scientific">Caulobacter segnis</name>
    <dbReference type="NCBI Taxonomy" id="88688"/>
    <lineage>
        <taxon>Bacteria</taxon>
        <taxon>Pseudomonadati</taxon>
        <taxon>Pseudomonadota</taxon>
        <taxon>Alphaproteobacteria</taxon>
        <taxon>Caulobacterales</taxon>
        <taxon>Caulobacteraceae</taxon>
        <taxon>Caulobacter</taxon>
    </lineage>
</organism>
<reference evidence="8 9" key="1">
    <citation type="submission" date="2022-04" db="EMBL/GenBank/DDBJ databases">
        <title>Genome sequence of soybean root-associated Caulobacter segnis RL271.</title>
        <authorList>
            <person name="Longley R."/>
            <person name="Bonito G."/>
            <person name="Trigodet F."/>
            <person name="Crosson S."/>
            <person name="Fiebig A."/>
        </authorList>
    </citation>
    <scope>NUCLEOTIDE SEQUENCE [LARGE SCALE GENOMIC DNA]</scope>
    <source>
        <strain evidence="8 9">RL271</strain>
    </source>
</reference>
<dbReference type="PANTHER" id="PTHR36115">
    <property type="entry name" value="PROLINE-RICH ANTIGEN HOMOLOG-RELATED"/>
    <property type="match status" value="1"/>
</dbReference>
<dbReference type="Pfam" id="PF06271">
    <property type="entry name" value="RDD"/>
    <property type="match status" value="1"/>
</dbReference>